<dbReference type="GO" id="GO:0016757">
    <property type="term" value="F:glycosyltransferase activity"/>
    <property type="evidence" value="ECO:0007669"/>
    <property type="project" value="UniProtKB-KW"/>
</dbReference>
<dbReference type="RefSeq" id="WP_356709373.1">
    <property type="nucleotide sequence ID" value="NZ_JBEXIP010000006.1"/>
</dbReference>
<keyword evidence="2" id="KW-0328">Glycosyltransferase</keyword>
<proteinExistence type="predicted"/>
<dbReference type="SUPFAM" id="SSF53271">
    <property type="entry name" value="PRTase-like"/>
    <property type="match status" value="1"/>
</dbReference>
<evidence type="ECO:0000259" key="1">
    <source>
        <dbReference type="Pfam" id="PF00156"/>
    </source>
</evidence>
<sequence>MVERSGFIPDAVVGIETGGLKVVESLTTPPPIVLRCRMARPSTELKKSRLGRCLLRSLPYALADRCRLIEDWIGSRNKSSVPSSTVELARCIDEIARIVAECGLTRVLVVDDAVDSGGTLGCVMKALRARLPEEVRVVSAVITRTRPPESTATEPDFALHSMVLCRFPWSFDYKALPA</sequence>
<name>A0ABV2U640_9ACTN</name>
<comment type="caution">
    <text evidence="2">The sequence shown here is derived from an EMBL/GenBank/DDBJ whole genome shotgun (WGS) entry which is preliminary data.</text>
</comment>
<organism evidence="2 3">
    <name type="scientific">Streptomyces sp. 900116325</name>
    <dbReference type="NCBI Taxonomy" id="3154295"/>
    <lineage>
        <taxon>Bacteria</taxon>
        <taxon>Bacillati</taxon>
        <taxon>Actinomycetota</taxon>
        <taxon>Actinomycetes</taxon>
        <taxon>Kitasatosporales</taxon>
        <taxon>Streptomycetaceae</taxon>
        <taxon>Streptomyces</taxon>
    </lineage>
</organism>
<dbReference type="InterPro" id="IPR000836">
    <property type="entry name" value="PRTase_dom"/>
</dbReference>
<dbReference type="Proteomes" id="UP001550044">
    <property type="component" value="Unassembled WGS sequence"/>
</dbReference>
<protein>
    <submittedName>
        <fullName evidence="2">Phosphoribosyltransferase</fullName>
    </submittedName>
</protein>
<keyword evidence="2" id="KW-0808">Transferase</keyword>
<accession>A0ABV2U640</accession>
<dbReference type="InterPro" id="IPR029057">
    <property type="entry name" value="PRTase-like"/>
</dbReference>
<reference evidence="2 3" key="1">
    <citation type="submission" date="2024-06" db="EMBL/GenBank/DDBJ databases">
        <title>The Natural Products Discovery Center: Release of the First 8490 Sequenced Strains for Exploring Actinobacteria Biosynthetic Diversity.</title>
        <authorList>
            <person name="Kalkreuter E."/>
            <person name="Kautsar S.A."/>
            <person name="Yang D."/>
            <person name="Bader C.D."/>
            <person name="Teijaro C.N."/>
            <person name="Fluegel L."/>
            <person name="Davis C.M."/>
            <person name="Simpson J.R."/>
            <person name="Lauterbach L."/>
            <person name="Steele A.D."/>
            <person name="Gui C."/>
            <person name="Meng S."/>
            <person name="Li G."/>
            <person name="Viehrig K."/>
            <person name="Ye F."/>
            <person name="Su P."/>
            <person name="Kiefer A.F."/>
            <person name="Nichols A."/>
            <person name="Cepeda A.J."/>
            <person name="Yan W."/>
            <person name="Fan B."/>
            <person name="Jiang Y."/>
            <person name="Adhikari A."/>
            <person name="Zheng C.-J."/>
            <person name="Schuster L."/>
            <person name="Cowan T.M."/>
            <person name="Smanski M.J."/>
            <person name="Chevrette M.G."/>
            <person name="De Carvalho L.P.S."/>
            <person name="Shen B."/>
        </authorList>
    </citation>
    <scope>NUCLEOTIDE SEQUENCE [LARGE SCALE GENOMIC DNA]</scope>
    <source>
        <strain evidence="2 3">NPDC005137</strain>
    </source>
</reference>
<evidence type="ECO:0000313" key="3">
    <source>
        <dbReference type="Proteomes" id="UP001550044"/>
    </source>
</evidence>
<feature type="domain" description="Phosphoribosyltransferase" evidence="1">
    <location>
        <begin position="105"/>
        <end position="142"/>
    </location>
</feature>
<gene>
    <name evidence="2" type="ORF">ABZV61_11000</name>
</gene>
<evidence type="ECO:0000313" key="2">
    <source>
        <dbReference type="EMBL" id="MET8433316.1"/>
    </source>
</evidence>
<dbReference type="Gene3D" id="3.40.50.2020">
    <property type="match status" value="1"/>
</dbReference>
<dbReference type="Pfam" id="PF00156">
    <property type="entry name" value="Pribosyltran"/>
    <property type="match status" value="1"/>
</dbReference>
<dbReference type="EMBL" id="JBEXIP010000006">
    <property type="protein sequence ID" value="MET8433316.1"/>
    <property type="molecule type" value="Genomic_DNA"/>
</dbReference>
<dbReference type="CDD" id="cd06223">
    <property type="entry name" value="PRTases_typeI"/>
    <property type="match status" value="1"/>
</dbReference>
<keyword evidence="3" id="KW-1185">Reference proteome</keyword>